<dbReference type="InterPro" id="IPR020234">
    <property type="entry name" value="Mite_allergen_group-7"/>
</dbReference>
<organism evidence="2">
    <name type="scientific">Diabrotica virgifera virgifera</name>
    <name type="common">western corn rootworm</name>
    <dbReference type="NCBI Taxonomy" id="50390"/>
    <lineage>
        <taxon>Eukaryota</taxon>
        <taxon>Metazoa</taxon>
        <taxon>Ecdysozoa</taxon>
        <taxon>Arthropoda</taxon>
        <taxon>Hexapoda</taxon>
        <taxon>Insecta</taxon>
        <taxon>Pterygota</taxon>
        <taxon>Neoptera</taxon>
        <taxon>Endopterygota</taxon>
        <taxon>Coleoptera</taxon>
        <taxon>Polyphaga</taxon>
        <taxon>Cucujiformia</taxon>
        <taxon>Chrysomeloidea</taxon>
        <taxon>Chrysomelidae</taxon>
        <taxon>Galerucinae</taxon>
        <taxon>Diabroticina</taxon>
        <taxon>Diabroticites</taxon>
        <taxon>Diabrotica</taxon>
    </lineage>
</organism>
<dbReference type="InterPro" id="IPR038602">
    <property type="entry name" value="Mite_allergen_7_sf"/>
</dbReference>
<dbReference type="KEGG" id="dvv:114333561"/>
<dbReference type="InParanoid" id="A0A6P7G2H9"/>
<gene>
    <name evidence="2" type="primary">LOC114333561</name>
</gene>
<sequence length="253" mass="28998">MTMKVLLFLAIFVPFVVGHDVKITELLSQEILRDVDVELLLKEMETIYLFEKKSSGNITAVLNEFIDKVLENAGNYLIDHGYDPCHIPDTVLHLPITGTVSLKKGWLRDLAMIKRYKDTDVVYSSEERKLKMIFSLQFEELQFVYHYITHYLLFNIEGEVEGTIEDVIAQAALSFDFNNYNATLDNFDIMNTGSIDIHFTGHEWIDWLTNAMTAVVTTFLHPLILSIIQNIFKGTLCGIVDAVNEIIHKILHV</sequence>
<protein>
    <submittedName>
        <fullName evidence="2">Uncharacterized protein LOC114333561</fullName>
    </submittedName>
</protein>
<proteinExistence type="predicted"/>
<dbReference type="Gene3D" id="3.15.10.50">
    <property type="match status" value="1"/>
</dbReference>
<dbReference type="Pfam" id="PF16984">
    <property type="entry name" value="Grp7_allergen"/>
    <property type="match status" value="1"/>
</dbReference>
<dbReference type="AlphaFoldDB" id="A0A6P7G2H9"/>
<evidence type="ECO:0000256" key="1">
    <source>
        <dbReference type="SAM" id="SignalP"/>
    </source>
</evidence>
<feature type="chain" id="PRO_5028087542" evidence="1">
    <location>
        <begin position="19"/>
        <end position="253"/>
    </location>
</feature>
<dbReference type="RefSeq" id="XP_028139253.1">
    <property type="nucleotide sequence ID" value="XM_028283452.1"/>
</dbReference>
<reference evidence="2" key="1">
    <citation type="submission" date="2025-08" db="UniProtKB">
        <authorList>
            <consortium name="RefSeq"/>
        </authorList>
    </citation>
    <scope>IDENTIFICATION</scope>
    <source>
        <tissue evidence="2">Whole insect</tissue>
    </source>
</reference>
<keyword evidence="1" id="KW-0732">Signal</keyword>
<dbReference type="OrthoDB" id="6419576at2759"/>
<name>A0A6P7G2H9_DIAVI</name>
<accession>A0A6P7G2H9</accession>
<feature type="signal peptide" evidence="1">
    <location>
        <begin position="1"/>
        <end position="18"/>
    </location>
</feature>
<evidence type="ECO:0000313" key="2">
    <source>
        <dbReference type="RefSeq" id="XP_028139253.1"/>
    </source>
</evidence>